<feature type="region of interest" description="Disordered" evidence="1">
    <location>
        <begin position="497"/>
        <end position="524"/>
    </location>
</feature>
<feature type="compositionally biased region" description="Acidic residues" evidence="1">
    <location>
        <begin position="505"/>
        <end position="514"/>
    </location>
</feature>
<dbReference type="InterPro" id="IPR012337">
    <property type="entry name" value="RNaseH-like_sf"/>
</dbReference>
<organism evidence="3 4">
    <name type="scientific">Saccharata proteae CBS 121410</name>
    <dbReference type="NCBI Taxonomy" id="1314787"/>
    <lineage>
        <taxon>Eukaryota</taxon>
        <taxon>Fungi</taxon>
        <taxon>Dikarya</taxon>
        <taxon>Ascomycota</taxon>
        <taxon>Pezizomycotina</taxon>
        <taxon>Dothideomycetes</taxon>
        <taxon>Dothideomycetes incertae sedis</taxon>
        <taxon>Botryosphaeriales</taxon>
        <taxon>Saccharataceae</taxon>
        <taxon>Saccharata</taxon>
    </lineage>
</organism>
<feature type="compositionally biased region" description="Low complexity" evidence="1">
    <location>
        <begin position="602"/>
        <end position="611"/>
    </location>
</feature>
<feature type="region of interest" description="Disordered" evidence="1">
    <location>
        <begin position="138"/>
        <end position="166"/>
    </location>
</feature>
<dbReference type="EMBL" id="ML978711">
    <property type="protein sequence ID" value="KAF2091777.1"/>
    <property type="molecule type" value="Genomic_DNA"/>
</dbReference>
<proteinExistence type="predicted"/>
<dbReference type="GO" id="GO:0005634">
    <property type="term" value="C:nucleus"/>
    <property type="evidence" value="ECO:0007669"/>
    <property type="project" value="TreeGrafter"/>
</dbReference>
<dbReference type="PANTHER" id="PTHR28083">
    <property type="entry name" value="GOOD FOR FULL DBP5 ACTIVITY PROTEIN 2"/>
    <property type="match status" value="1"/>
</dbReference>
<dbReference type="InterPro" id="IPR036397">
    <property type="entry name" value="RNaseH_sf"/>
</dbReference>
<evidence type="ECO:0000313" key="4">
    <source>
        <dbReference type="Proteomes" id="UP000799776"/>
    </source>
</evidence>
<gene>
    <name evidence="3" type="ORF">K490DRAFT_33126</name>
</gene>
<dbReference type="InterPro" id="IPR040151">
    <property type="entry name" value="Gfd2/YDR514C-like"/>
</dbReference>
<accession>A0A9P4I240</accession>
<protein>
    <recommendedName>
        <fullName evidence="2">Gfd2/YDR514C-like C-terminal domain-containing protein</fullName>
    </recommendedName>
</protein>
<keyword evidence="4" id="KW-1185">Reference proteome</keyword>
<dbReference type="Proteomes" id="UP000799776">
    <property type="component" value="Unassembled WGS sequence"/>
</dbReference>
<evidence type="ECO:0000259" key="2">
    <source>
        <dbReference type="Pfam" id="PF21762"/>
    </source>
</evidence>
<dbReference type="Pfam" id="PF21762">
    <property type="entry name" value="DEDDh_C"/>
    <property type="match status" value="1"/>
</dbReference>
<dbReference type="OrthoDB" id="5953249at2759"/>
<sequence length="611" mass="68263">MTEFDEEESVTLPLNLNQGVEVGLELGQQAAYNGQEFCPILAVSKFPYKFVKRSHSDRVAKLFFDTGKFWKNEWELYYIWPPQDLSDKPLILIRSDQFLELISEINKVVKGLNFSITDNHYEDSLVLQIPHPSLSPRYLGQSNSRDDYDNMERNVPGRGRRAKDEKTLEAPPLRTLQAFKDKIEAAIELNKNKASAAKARKKEARLVTQQEWRRQLKRSQRYLGLRPKTAEAANRIPDCIPAINSNEAAPYIFDSSVVFVCVDIEAYERAHNKITEIGFAILDVNDLKGIAPGDRGQNWFSKIRARHFRISEHSHLHNSEFVAGCADRFEFGKSEFISLMDVRATVASCFKKPFCGPKEDLVMADAESGGVTLNASQKRNVVFVGHDANQDINYLQTLGYNPLNLSNLLEILDTALIHRSWKHDTNSRSLGQCLYDLDLVGWNLHNAGNDAVYTMQVLIAISVSQATTRGTWMEKQKRDEENQKQLNEAVMEAMVSTHEKQEGWGDTDDGDDGGDPVAVKKPATNLKANTTEGKLGKEDQYRSMADTLRRAGLKPNMDPVRLEPLTEAQGGDEDVKVTMRVKNKSANSKDGKKLGGGGSAGAAGAAPTAGQ</sequence>
<dbReference type="Gene3D" id="3.30.420.10">
    <property type="entry name" value="Ribonuclease H-like superfamily/Ribonuclease H"/>
    <property type="match status" value="1"/>
</dbReference>
<dbReference type="PANTHER" id="PTHR28083:SF1">
    <property type="entry name" value="GOOD FOR FULL DBP5 ACTIVITY PROTEIN 2"/>
    <property type="match status" value="1"/>
</dbReference>
<dbReference type="SUPFAM" id="SSF53098">
    <property type="entry name" value="Ribonuclease H-like"/>
    <property type="match status" value="1"/>
</dbReference>
<comment type="caution">
    <text evidence="3">The sequence shown here is derived from an EMBL/GenBank/DDBJ whole genome shotgun (WGS) entry which is preliminary data.</text>
</comment>
<feature type="domain" description="Gfd2/YDR514C-like C-terminal" evidence="2">
    <location>
        <begin position="258"/>
        <end position="461"/>
    </location>
</feature>
<feature type="region of interest" description="Disordered" evidence="1">
    <location>
        <begin position="582"/>
        <end position="611"/>
    </location>
</feature>
<reference evidence="3" key="1">
    <citation type="journal article" date="2020" name="Stud. Mycol.">
        <title>101 Dothideomycetes genomes: a test case for predicting lifestyles and emergence of pathogens.</title>
        <authorList>
            <person name="Haridas S."/>
            <person name="Albert R."/>
            <person name="Binder M."/>
            <person name="Bloem J."/>
            <person name="Labutti K."/>
            <person name="Salamov A."/>
            <person name="Andreopoulos B."/>
            <person name="Baker S."/>
            <person name="Barry K."/>
            <person name="Bills G."/>
            <person name="Bluhm B."/>
            <person name="Cannon C."/>
            <person name="Castanera R."/>
            <person name="Culley D."/>
            <person name="Daum C."/>
            <person name="Ezra D."/>
            <person name="Gonzalez J."/>
            <person name="Henrissat B."/>
            <person name="Kuo A."/>
            <person name="Liang C."/>
            <person name="Lipzen A."/>
            <person name="Lutzoni F."/>
            <person name="Magnuson J."/>
            <person name="Mondo S."/>
            <person name="Nolan M."/>
            <person name="Ohm R."/>
            <person name="Pangilinan J."/>
            <person name="Park H.-J."/>
            <person name="Ramirez L."/>
            <person name="Alfaro M."/>
            <person name="Sun H."/>
            <person name="Tritt A."/>
            <person name="Yoshinaga Y."/>
            <person name="Zwiers L.-H."/>
            <person name="Turgeon B."/>
            <person name="Goodwin S."/>
            <person name="Spatafora J."/>
            <person name="Crous P."/>
            <person name="Grigoriev I."/>
        </authorList>
    </citation>
    <scope>NUCLEOTIDE SEQUENCE</scope>
    <source>
        <strain evidence="3">CBS 121410</strain>
    </source>
</reference>
<evidence type="ECO:0000313" key="3">
    <source>
        <dbReference type="EMBL" id="KAF2091777.1"/>
    </source>
</evidence>
<evidence type="ECO:0000256" key="1">
    <source>
        <dbReference type="SAM" id="MobiDB-lite"/>
    </source>
</evidence>
<name>A0A9P4I240_9PEZI</name>
<dbReference type="AlphaFoldDB" id="A0A9P4I240"/>
<dbReference type="InterPro" id="IPR048519">
    <property type="entry name" value="Gfd2/YDR514C-like_C"/>
</dbReference>
<dbReference type="GO" id="GO:0003676">
    <property type="term" value="F:nucleic acid binding"/>
    <property type="evidence" value="ECO:0007669"/>
    <property type="project" value="InterPro"/>
</dbReference>